<sequence>MPTQSTKKLKSAIEKNLANLNLFKNIFCLRISQNLCSVITFITLINLTAYLATVNDNISISLLKSKELFLELIFPE</sequence>
<evidence type="ECO:0000313" key="2">
    <source>
        <dbReference type="Proteomes" id="UP000276133"/>
    </source>
</evidence>
<dbReference type="EMBL" id="REGN01006909">
    <property type="protein sequence ID" value="RNA07891.1"/>
    <property type="molecule type" value="Genomic_DNA"/>
</dbReference>
<dbReference type="AlphaFoldDB" id="A0A3M7QAA2"/>
<evidence type="ECO:0000313" key="1">
    <source>
        <dbReference type="EMBL" id="RNA07891.1"/>
    </source>
</evidence>
<comment type="caution">
    <text evidence="1">The sequence shown here is derived from an EMBL/GenBank/DDBJ whole genome shotgun (WGS) entry which is preliminary data.</text>
</comment>
<reference evidence="1 2" key="1">
    <citation type="journal article" date="2018" name="Sci. Rep.">
        <title>Genomic signatures of local adaptation to the degree of environmental predictability in rotifers.</title>
        <authorList>
            <person name="Franch-Gras L."/>
            <person name="Hahn C."/>
            <person name="Garcia-Roger E.M."/>
            <person name="Carmona M.J."/>
            <person name="Serra M."/>
            <person name="Gomez A."/>
        </authorList>
    </citation>
    <scope>NUCLEOTIDE SEQUENCE [LARGE SCALE GENOMIC DNA]</scope>
    <source>
        <strain evidence="1">HYR1</strain>
    </source>
</reference>
<proteinExistence type="predicted"/>
<dbReference type="Proteomes" id="UP000276133">
    <property type="component" value="Unassembled WGS sequence"/>
</dbReference>
<keyword evidence="2" id="KW-1185">Reference proteome</keyword>
<gene>
    <name evidence="1" type="ORF">BpHYR1_015547</name>
</gene>
<organism evidence="1 2">
    <name type="scientific">Brachionus plicatilis</name>
    <name type="common">Marine rotifer</name>
    <name type="synonym">Brachionus muelleri</name>
    <dbReference type="NCBI Taxonomy" id="10195"/>
    <lineage>
        <taxon>Eukaryota</taxon>
        <taxon>Metazoa</taxon>
        <taxon>Spiralia</taxon>
        <taxon>Gnathifera</taxon>
        <taxon>Rotifera</taxon>
        <taxon>Eurotatoria</taxon>
        <taxon>Monogononta</taxon>
        <taxon>Pseudotrocha</taxon>
        <taxon>Ploima</taxon>
        <taxon>Brachionidae</taxon>
        <taxon>Brachionus</taxon>
    </lineage>
</organism>
<protein>
    <submittedName>
        <fullName evidence="1">Uncharacterized protein</fullName>
    </submittedName>
</protein>
<name>A0A3M7QAA2_BRAPC</name>
<accession>A0A3M7QAA2</accession>